<dbReference type="SUPFAM" id="SSF55826">
    <property type="entry name" value="YbaK/ProRS associated domain"/>
    <property type="match status" value="1"/>
</dbReference>
<sequence length="156" mass="16622">MTIAKRLKAHLDGKGIPYETVSHPRTATASEAAEAAHIPGDKLAKSVAIHLEDGHVLAVVPSSHRVDLSTLQGILDRRLGLASETEVKEIFDDCDVGAAPPVGAAYGVPVVIDESLAGLDRVWFEGGDHRTLISVTGADFDKLMKDARHAEFGHRA</sequence>
<evidence type="ECO:0000313" key="2">
    <source>
        <dbReference type="EMBL" id="MCU9848925.1"/>
    </source>
</evidence>
<organism evidence="2 3">
    <name type="scientific">Albidovulum salinarum</name>
    <dbReference type="NCBI Taxonomy" id="2984153"/>
    <lineage>
        <taxon>Bacteria</taxon>
        <taxon>Pseudomonadati</taxon>
        <taxon>Pseudomonadota</taxon>
        <taxon>Alphaproteobacteria</taxon>
        <taxon>Rhodobacterales</taxon>
        <taxon>Paracoccaceae</taxon>
        <taxon>Albidovulum</taxon>
    </lineage>
</organism>
<dbReference type="InterPro" id="IPR036754">
    <property type="entry name" value="YbaK/aa-tRNA-synt-asso_dom_sf"/>
</dbReference>
<dbReference type="InterPro" id="IPR007214">
    <property type="entry name" value="YbaK/aa-tRNA-synth-assoc-dom"/>
</dbReference>
<dbReference type="RefSeq" id="WP_263336852.1">
    <property type="nucleotide sequence ID" value="NZ_JAOVQO010000011.1"/>
</dbReference>
<proteinExistence type="predicted"/>
<dbReference type="Gene3D" id="3.90.960.10">
    <property type="entry name" value="YbaK/aminoacyl-tRNA synthetase-associated domain"/>
    <property type="match status" value="1"/>
</dbReference>
<protein>
    <submittedName>
        <fullName evidence="2">YbaK/EbsC family protein</fullName>
    </submittedName>
</protein>
<gene>
    <name evidence="2" type="ORF">OEZ60_13010</name>
</gene>
<keyword evidence="3" id="KW-1185">Reference proteome</keyword>
<dbReference type="Pfam" id="PF04073">
    <property type="entry name" value="tRNA_edit"/>
    <property type="match status" value="1"/>
</dbReference>
<dbReference type="PANTHER" id="PTHR30411">
    <property type="entry name" value="CYTOPLASMIC PROTEIN"/>
    <property type="match status" value="1"/>
</dbReference>
<dbReference type="Proteomes" id="UP001209535">
    <property type="component" value="Unassembled WGS sequence"/>
</dbReference>
<dbReference type="CDD" id="cd04332">
    <property type="entry name" value="YbaK_like"/>
    <property type="match status" value="1"/>
</dbReference>
<reference evidence="2 3" key="1">
    <citation type="submission" date="2022-10" db="EMBL/GenBank/DDBJ databases">
        <title>Defluviimonas sp. nov., isolated from ocean surface sediments.</title>
        <authorList>
            <person name="He W."/>
            <person name="Wang L."/>
            <person name="Zhang D.-F."/>
        </authorList>
    </citation>
    <scope>NUCLEOTIDE SEQUENCE [LARGE SCALE GENOMIC DNA]</scope>
    <source>
        <strain evidence="2 3">WL0024</strain>
    </source>
</reference>
<comment type="caution">
    <text evidence="2">The sequence shown here is derived from an EMBL/GenBank/DDBJ whole genome shotgun (WGS) entry which is preliminary data.</text>
</comment>
<evidence type="ECO:0000259" key="1">
    <source>
        <dbReference type="Pfam" id="PF04073"/>
    </source>
</evidence>
<dbReference type="EMBL" id="JAOVQO010000011">
    <property type="protein sequence ID" value="MCU9848925.1"/>
    <property type="molecule type" value="Genomic_DNA"/>
</dbReference>
<evidence type="ECO:0000313" key="3">
    <source>
        <dbReference type="Proteomes" id="UP001209535"/>
    </source>
</evidence>
<accession>A0ABT2X4R0</accession>
<name>A0ABT2X4R0_9RHOB</name>
<dbReference type="PANTHER" id="PTHR30411:SF9">
    <property type="entry name" value="MULTIFUNCTIONAL SER_THR-TRNA DEACYLASE PROXP-Y"/>
    <property type="match status" value="1"/>
</dbReference>
<feature type="domain" description="YbaK/aminoacyl-tRNA synthetase-associated" evidence="1">
    <location>
        <begin position="23"/>
        <end position="143"/>
    </location>
</feature>